<feature type="compositionally biased region" description="Basic and acidic residues" evidence="13">
    <location>
        <begin position="98"/>
        <end position="107"/>
    </location>
</feature>
<evidence type="ECO:0000256" key="7">
    <source>
        <dbReference type="ARBA" id="ARBA00022968"/>
    </source>
</evidence>
<name>A0AAN8JB43_PATCE</name>
<feature type="transmembrane region" description="Helical" evidence="12">
    <location>
        <begin position="7"/>
        <end position="24"/>
    </location>
</feature>
<dbReference type="Pfam" id="PF17039">
    <property type="entry name" value="Glyco_tran_10_N"/>
    <property type="match status" value="1"/>
</dbReference>
<reference evidence="16 17" key="1">
    <citation type="submission" date="2024-01" db="EMBL/GenBank/DDBJ databases">
        <title>The genome of the rayed Mediterranean limpet Patella caerulea (Linnaeus, 1758).</title>
        <authorList>
            <person name="Anh-Thu Weber A."/>
            <person name="Halstead-Nussloch G."/>
        </authorList>
    </citation>
    <scope>NUCLEOTIDE SEQUENCE [LARGE SCALE GENOMIC DNA]</scope>
    <source>
        <strain evidence="16">AATW-2023a</strain>
        <tissue evidence="16">Whole specimen</tissue>
    </source>
</reference>
<evidence type="ECO:0000259" key="15">
    <source>
        <dbReference type="Pfam" id="PF17039"/>
    </source>
</evidence>
<proteinExistence type="inferred from homology"/>
<dbReference type="GO" id="GO:0008417">
    <property type="term" value="F:fucosyltransferase activity"/>
    <property type="evidence" value="ECO:0007669"/>
    <property type="project" value="InterPro"/>
</dbReference>
<keyword evidence="7" id="KW-0735">Signal-anchor</keyword>
<dbReference type="SUPFAM" id="SSF53756">
    <property type="entry name" value="UDP-Glycosyltransferase/glycogen phosphorylase"/>
    <property type="match status" value="1"/>
</dbReference>
<evidence type="ECO:0000256" key="12">
    <source>
        <dbReference type="RuleBase" id="RU003832"/>
    </source>
</evidence>
<dbReference type="FunFam" id="3.40.50.11660:FF:000002">
    <property type="entry name" value="Alpha-(1,3)-fucosyltransferase"/>
    <property type="match status" value="1"/>
</dbReference>
<comment type="subcellular location">
    <subcellularLocation>
        <location evidence="1">Golgi apparatus membrane</location>
        <topology evidence="1">Single-pass type II membrane protein</topology>
    </subcellularLocation>
    <subcellularLocation>
        <location evidence="12">Golgi apparatus</location>
        <location evidence="12">Golgi stack membrane</location>
        <topology evidence="12">Single-pass type II membrane protein</topology>
    </subcellularLocation>
</comment>
<evidence type="ECO:0000256" key="5">
    <source>
        <dbReference type="ARBA" id="ARBA00022679"/>
    </source>
</evidence>
<evidence type="ECO:0000313" key="16">
    <source>
        <dbReference type="EMBL" id="KAK6174556.1"/>
    </source>
</evidence>
<evidence type="ECO:0000256" key="13">
    <source>
        <dbReference type="SAM" id="MobiDB-lite"/>
    </source>
</evidence>
<evidence type="ECO:0000256" key="6">
    <source>
        <dbReference type="ARBA" id="ARBA00022692"/>
    </source>
</evidence>
<keyword evidence="4 12" id="KW-0328">Glycosyltransferase</keyword>
<dbReference type="InterPro" id="IPR031481">
    <property type="entry name" value="Glyco_tran_10_N"/>
</dbReference>
<accession>A0AAN8JB43</accession>
<keyword evidence="10 12" id="KW-0472">Membrane</keyword>
<sequence>MMRTPRFKCVFMLLTAIIIYYYLLPKASKNSLAGLIHLSKTDKYSDRINAFINQRNSKNDVNPKESVKTDIPFENKLNNKNGVQDEESVKTDISFDNGDIHDEESVKTDIPFDNGDIHDEESVKTDIPFENNNKNDVHDGESVKSSIPYKNQLINRNDVHPIESVKTNIQYKNVSTINKTPKIFTFHWFNAPTNVDLKTLPIWLSKCSNLCRYTKNATNSDILIFEGSSLYGNPPFKRRTKTNPNQIWVFYEMDPPTSTKAKTWRRAAWRKKFNRTISYRLDSDVHTPYGTFEKRPKPPMKNFAAIMDQKTQLAAIILSNCGVPSKRMEYVKLLQNYIPVDVYGRCGDKTCSMVAKSDRNCFDLVEQNYKFYLSFESAFCKDYVSETFYRSEALDVVTVVRGGADYSRLSPEKNYIDANDFKSVKELASYLLYLDKNETAYREMLERKWDYNVTRIDSHNLTEKHICEMCLKADFWSKNVKMYDGIAFWYELDKCHEPTDLR</sequence>
<feature type="domain" description="Fucosyltransferase N-terminal" evidence="15">
    <location>
        <begin position="179"/>
        <end position="290"/>
    </location>
</feature>
<comment type="caution">
    <text evidence="16">The sequence shown here is derived from an EMBL/GenBank/DDBJ whole genome shotgun (WGS) entry which is preliminary data.</text>
</comment>
<evidence type="ECO:0000256" key="4">
    <source>
        <dbReference type="ARBA" id="ARBA00022676"/>
    </source>
</evidence>
<evidence type="ECO:0000256" key="8">
    <source>
        <dbReference type="ARBA" id="ARBA00022989"/>
    </source>
</evidence>
<evidence type="ECO:0000256" key="1">
    <source>
        <dbReference type="ARBA" id="ARBA00004323"/>
    </source>
</evidence>
<dbReference type="EC" id="2.4.1.-" evidence="12"/>
<dbReference type="GO" id="GO:0032580">
    <property type="term" value="C:Golgi cisterna membrane"/>
    <property type="evidence" value="ECO:0007669"/>
    <property type="project" value="UniProtKB-SubCell"/>
</dbReference>
<comment type="pathway">
    <text evidence="2">Protein modification; protein glycosylation.</text>
</comment>
<protein>
    <recommendedName>
        <fullName evidence="12">Fucosyltransferase</fullName>
        <ecNumber evidence="12">2.4.1.-</ecNumber>
    </recommendedName>
</protein>
<dbReference type="EMBL" id="JAZGQO010000011">
    <property type="protein sequence ID" value="KAK6174556.1"/>
    <property type="molecule type" value="Genomic_DNA"/>
</dbReference>
<evidence type="ECO:0000256" key="3">
    <source>
        <dbReference type="ARBA" id="ARBA00008919"/>
    </source>
</evidence>
<evidence type="ECO:0000256" key="9">
    <source>
        <dbReference type="ARBA" id="ARBA00023034"/>
    </source>
</evidence>
<keyword evidence="5 12" id="KW-0808">Transferase</keyword>
<evidence type="ECO:0000256" key="10">
    <source>
        <dbReference type="ARBA" id="ARBA00023136"/>
    </source>
</evidence>
<dbReference type="PANTHER" id="PTHR48438:SF1">
    <property type="entry name" value="ALPHA-(1,3)-FUCOSYLTRANSFERASE C-RELATED"/>
    <property type="match status" value="1"/>
</dbReference>
<dbReference type="Pfam" id="PF00852">
    <property type="entry name" value="Glyco_transf_10"/>
    <property type="match status" value="1"/>
</dbReference>
<feature type="domain" description="Fucosyltransferase C-terminal" evidence="14">
    <location>
        <begin position="308"/>
        <end position="489"/>
    </location>
</feature>
<keyword evidence="6 12" id="KW-0812">Transmembrane</keyword>
<dbReference type="PANTHER" id="PTHR48438">
    <property type="entry name" value="ALPHA-(1,3)-FUCOSYLTRANSFERASE C-RELATED"/>
    <property type="match status" value="1"/>
</dbReference>
<evidence type="ECO:0000313" key="17">
    <source>
        <dbReference type="Proteomes" id="UP001347796"/>
    </source>
</evidence>
<evidence type="ECO:0000256" key="2">
    <source>
        <dbReference type="ARBA" id="ARBA00004922"/>
    </source>
</evidence>
<keyword evidence="11" id="KW-0325">Glycoprotein</keyword>
<keyword evidence="8 12" id="KW-1133">Transmembrane helix</keyword>
<dbReference type="Proteomes" id="UP001347796">
    <property type="component" value="Unassembled WGS sequence"/>
</dbReference>
<keyword evidence="17" id="KW-1185">Reference proteome</keyword>
<dbReference type="AlphaFoldDB" id="A0AAN8JB43"/>
<organism evidence="16 17">
    <name type="scientific">Patella caerulea</name>
    <name type="common">Rayed Mediterranean limpet</name>
    <dbReference type="NCBI Taxonomy" id="87958"/>
    <lineage>
        <taxon>Eukaryota</taxon>
        <taxon>Metazoa</taxon>
        <taxon>Spiralia</taxon>
        <taxon>Lophotrochozoa</taxon>
        <taxon>Mollusca</taxon>
        <taxon>Gastropoda</taxon>
        <taxon>Patellogastropoda</taxon>
        <taxon>Patelloidea</taxon>
        <taxon>Patellidae</taxon>
        <taxon>Patella</taxon>
    </lineage>
</organism>
<dbReference type="InterPro" id="IPR038577">
    <property type="entry name" value="GT10-like_C_sf"/>
</dbReference>
<comment type="similarity">
    <text evidence="3 12">Belongs to the glycosyltransferase 10 family.</text>
</comment>
<gene>
    <name evidence="16" type="ORF">SNE40_017807</name>
</gene>
<dbReference type="Gene3D" id="3.40.50.11660">
    <property type="entry name" value="Glycosyl transferase family 10, C-terminal domain"/>
    <property type="match status" value="1"/>
</dbReference>
<dbReference type="InterPro" id="IPR001503">
    <property type="entry name" value="Glyco_trans_10"/>
</dbReference>
<evidence type="ECO:0000259" key="14">
    <source>
        <dbReference type="Pfam" id="PF00852"/>
    </source>
</evidence>
<keyword evidence="9 12" id="KW-0333">Golgi apparatus</keyword>
<dbReference type="InterPro" id="IPR055270">
    <property type="entry name" value="Glyco_tran_10_C"/>
</dbReference>
<dbReference type="GO" id="GO:0000139">
    <property type="term" value="C:Golgi membrane"/>
    <property type="evidence" value="ECO:0007669"/>
    <property type="project" value="UniProtKB-SubCell"/>
</dbReference>
<feature type="region of interest" description="Disordered" evidence="13">
    <location>
        <begin position="94"/>
        <end position="117"/>
    </location>
</feature>
<evidence type="ECO:0000256" key="11">
    <source>
        <dbReference type="ARBA" id="ARBA00023180"/>
    </source>
</evidence>